<dbReference type="Gene3D" id="3.30.230.10">
    <property type="match status" value="1"/>
</dbReference>
<evidence type="ECO:0000256" key="4">
    <source>
        <dbReference type="ARBA" id="ARBA00022679"/>
    </source>
</evidence>
<dbReference type="Proteomes" id="UP000183530">
    <property type="component" value="Chromosome"/>
</dbReference>
<dbReference type="GO" id="GO:0050515">
    <property type="term" value="F:4-(cytidine 5'-diphospho)-2-C-methyl-D-erythritol kinase activity"/>
    <property type="evidence" value="ECO:0007669"/>
    <property type="project" value="UniProtKB-UniRule"/>
</dbReference>
<comment type="similarity">
    <text evidence="1 9">Belongs to the GHMP kinase family. IspE subfamily.</text>
</comment>
<feature type="domain" description="GHMP kinase N-terminal" evidence="10">
    <location>
        <begin position="78"/>
        <end position="156"/>
    </location>
</feature>
<dbReference type="SUPFAM" id="SSF55060">
    <property type="entry name" value="GHMP Kinase, C-terminal domain"/>
    <property type="match status" value="1"/>
</dbReference>
<proteinExistence type="inferred from homology"/>
<name>A0A1L2ZRY2_9MICC</name>
<accession>A0A1L2ZRY2</accession>
<comment type="function">
    <text evidence="9">Catalyzes the phosphorylation of the position 2 hydroxy group of 4-diphosphocytidyl-2C-methyl-D-erythritol.</text>
</comment>
<dbReference type="NCBIfam" id="NF002870">
    <property type="entry name" value="PRK03188.1"/>
    <property type="match status" value="1"/>
</dbReference>
<evidence type="ECO:0000256" key="6">
    <source>
        <dbReference type="ARBA" id="ARBA00022777"/>
    </source>
</evidence>
<keyword evidence="13" id="KW-1185">Reference proteome</keyword>
<dbReference type="InterPro" id="IPR036554">
    <property type="entry name" value="GHMP_kinase_C_sf"/>
</dbReference>
<evidence type="ECO:0000256" key="2">
    <source>
        <dbReference type="ARBA" id="ARBA00012052"/>
    </source>
</evidence>
<dbReference type="PIRSF" id="PIRSF010376">
    <property type="entry name" value="IspE"/>
    <property type="match status" value="1"/>
</dbReference>
<keyword evidence="6 9" id="KW-0418">Kinase</keyword>
<dbReference type="PANTHER" id="PTHR43527:SF2">
    <property type="entry name" value="4-DIPHOSPHOCYTIDYL-2-C-METHYL-D-ERYTHRITOL KINASE, CHLOROPLASTIC"/>
    <property type="match status" value="1"/>
</dbReference>
<dbReference type="HAMAP" id="MF_00061">
    <property type="entry name" value="IspE"/>
    <property type="match status" value="1"/>
</dbReference>
<dbReference type="Pfam" id="PF08544">
    <property type="entry name" value="GHMP_kinases_C"/>
    <property type="match status" value="1"/>
</dbReference>
<keyword evidence="4 9" id="KW-0808">Transferase</keyword>
<dbReference type="AlphaFoldDB" id="A0A1L2ZRY2"/>
<dbReference type="Pfam" id="PF00288">
    <property type="entry name" value="GHMP_kinases_N"/>
    <property type="match status" value="1"/>
</dbReference>
<evidence type="ECO:0000313" key="12">
    <source>
        <dbReference type="EMBL" id="APF41732.1"/>
    </source>
</evidence>
<keyword evidence="9" id="KW-0414">Isoprene biosynthesis</keyword>
<dbReference type="InterPro" id="IPR014721">
    <property type="entry name" value="Ribsml_uS5_D2-typ_fold_subgr"/>
</dbReference>
<comment type="catalytic activity">
    <reaction evidence="9">
        <text>4-CDP-2-C-methyl-D-erythritol + ATP = 4-CDP-2-C-methyl-D-erythritol 2-phosphate + ADP + H(+)</text>
        <dbReference type="Rhea" id="RHEA:18437"/>
        <dbReference type="ChEBI" id="CHEBI:15378"/>
        <dbReference type="ChEBI" id="CHEBI:30616"/>
        <dbReference type="ChEBI" id="CHEBI:57823"/>
        <dbReference type="ChEBI" id="CHEBI:57919"/>
        <dbReference type="ChEBI" id="CHEBI:456216"/>
        <dbReference type="EC" id="2.7.1.148"/>
    </reaction>
</comment>
<evidence type="ECO:0000256" key="9">
    <source>
        <dbReference type="HAMAP-Rule" id="MF_00061"/>
    </source>
</evidence>
<protein>
    <recommendedName>
        <fullName evidence="3 9">4-diphosphocytidyl-2-C-methyl-D-erythritol kinase</fullName>
        <shortName evidence="9">CMK</shortName>
        <ecNumber evidence="2 9">2.7.1.148</ecNumber>
    </recommendedName>
    <alternativeName>
        <fullName evidence="8 9">4-(cytidine-5'-diphospho)-2-C-methyl-D-erythritol kinase</fullName>
    </alternativeName>
</protein>
<evidence type="ECO:0000256" key="7">
    <source>
        <dbReference type="ARBA" id="ARBA00022840"/>
    </source>
</evidence>
<dbReference type="UniPathway" id="UPA00056">
    <property type="reaction ID" value="UER00094"/>
</dbReference>
<dbReference type="InterPro" id="IPR020568">
    <property type="entry name" value="Ribosomal_Su5_D2-typ_SF"/>
</dbReference>
<evidence type="ECO:0000256" key="1">
    <source>
        <dbReference type="ARBA" id="ARBA00009684"/>
    </source>
</evidence>
<feature type="active site" evidence="9">
    <location>
        <position position="14"/>
    </location>
</feature>
<dbReference type="InterPro" id="IPR013750">
    <property type="entry name" value="GHMP_kinase_C_dom"/>
</dbReference>
<dbReference type="STRING" id="556325.BHE16_05010"/>
<keyword evidence="7 9" id="KW-0067">ATP-binding</keyword>
<evidence type="ECO:0000313" key="13">
    <source>
        <dbReference type="Proteomes" id="UP000183530"/>
    </source>
</evidence>
<dbReference type="PANTHER" id="PTHR43527">
    <property type="entry name" value="4-DIPHOSPHOCYTIDYL-2-C-METHYL-D-ERYTHRITOL KINASE, CHLOROPLASTIC"/>
    <property type="match status" value="1"/>
</dbReference>
<dbReference type="EC" id="2.7.1.148" evidence="2 9"/>
<evidence type="ECO:0000259" key="10">
    <source>
        <dbReference type="Pfam" id="PF00288"/>
    </source>
</evidence>
<evidence type="ECO:0000256" key="3">
    <source>
        <dbReference type="ARBA" id="ARBA00017473"/>
    </source>
</evidence>
<feature type="active site" evidence="9">
    <location>
        <position position="148"/>
    </location>
</feature>
<dbReference type="OrthoDB" id="3173073at2"/>
<organism evidence="12 13">
    <name type="scientific">Neomicrococcus aestuarii</name>
    <dbReference type="NCBI Taxonomy" id="556325"/>
    <lineage>
        <taxon>Bacteria</taxon>
        <taxon>Bacillati</taxon>
        <taxon>Actinomycetota</taxon>
        <taxon>Actinomycetes</taxon>
        <taxon>Micrococcales</taxon>
        <taxon>Micrococcaceae</taxon>
        <taxon>Neomicrococcus</taxon>
    </lineage>
</organism>
<dbReference type="GO" id="GO:0005524">
    <property type="term" value="F:ATP binding"/>
    <property type="evidence" value="ECO:0007669"/>
    <property type="project" value="UniProtKB-UniRule"/>
</dbReference>
<feature type="domain" description="GHMP kinase C-terminal" evidence="11">
    <location>
        <begin position="219"/>
        <end position="285"/>
    </location>
</feature>
<evidence type="ECO:0000256" key="8">
    <source>
        <dbReference type="ARBA" id="ARBA00032554"/>
    </source>
</evidence>
<dbReference type="EMBL" id="CP018135">
    <property type="protein sequence ID" value="APF41732.1"/>
    <property type="molecule type" value="Genomic_DNA"/>
</dbReference>
<sequence>MIGLRSVVARAPGKINVSLEVGPPREDGYHSVATIYLAVNLFEDIRASERMDTEFTISLSPDSAPFADPETFPIGPENLVIRAAAELRAYTGVKAGADLEVTKRVPIAGGMGGGSADAAAALVACNALWETGLNREELAIVGARLGADVPFALYGGAAVGLGVGDQLSPLLLRNATHWVLVPASYGLSTPEVYRTLDKLRAEQDVEAPTNVDVDTVHALVAANVESLALNVRNDMEQAAIHLAPEIATVIATGEKLGAARGIVSGSGPTIAFLAEDKDHAEQLRTLINEELDVDALVVHGPANGAAVVHHHSAFRGN</sequence>
<dbReference type="InterPro" id="IPR004424">
    <property type="entry name" value="IspE"/>
</dbReference>
<dbReference type="InterPro" id="IPR006204">
    <property type="entry name" value="GHMP_kinase_N_dom"/>
</dbReference>
<dbReference type="Gene3D" id="3.30.70.890">
    <property type="entry name" value="GHMP kinase, C-terminal domain"/>
    <property type="match status" value="1"/>
</dbReference>
<dbReference type="NCBIfam" id="TIGR00154">
    <property type="entry name" value="ispE"/>
    <property type="match status" value="1"/>
</dbReference>
<dbReference type="KEGG" id="nae:BHE16_05010"/>
<evidence type="ECO:0000259" key="11">
    <source>
        <dbReference type="Pfam" id="PF08544"/>
    </source>
</evidence>
<feature type="binding site" evidence="9">
    <location>
        <begin position="106"/>
        <end position="116"/>
    </location>
    <ligand>
        <name>ATP</name>
        <dbReference type="ChEBI" id="CHEBI:30616"/>
    </ligand>
</feature>
<evidence type="ECO:0000256" key="5">
    <source>
        <dbReference type="ARBA" id="ARBA00022741"/>
    </source>
</evidence>
<keyword evidence="5 9" id="KW-0547">Nucleotide-binding</keyword>
<dbReference type="SUPFAM" id="SSF54211">
    <property type="entry name" value="Ribosomal protein S5 domain 2-like"/>
    <property type="match status" value="1"/>
</dbReference>
<dbReference type="GO" id="GO:0016114">
    <property type="term" value="P:terpenoid biosynthetic process"/>
    <property type="evidence" value="ECO:0007669"/>
    <property type="project" value="UniProtKB-UniRule"/>
</dbReference>
<dbReference type="GO" id="GO:0019288">
    <property type="term" value="P:isopentenyl diphosphate biosynthetic process, methylerythritol 4-phosphate pathway"/>
    <property type="evidence" value="ECO:0007669"/>
    <property type="project" value="UniProtKB-UniRule"/>
</dbReference>
<reference evidence="12 13" key="1">
    <citation type="submission" date="2016-11" db="EMBL/GenBank/DDBJ databases">
        <title>Genome sequencing of Zhihengliuella aestuarii B18 antagonistic to Plasmodiophora brassicae.</title>
        <authorList>
            <person name="Luo Y."/>
        </authorList>
    </citation>
    <scope>NUCLEOTIDE SEQUENCE [LARGE SCALE GENOMIC DNA]</scope>
    <source>
        <strain evidence="12 13">B18</strain>
    </source>
</reference>
<comment type="pathway">
    <text evidence="9">Isoprenoid biosynthesis; isopentenyl diphosphate biosynthesis via DXP pathway; isopentenyl diphosphate from 1-deoxy-D-xylulose 5-phosphate: step 3/6.</text>
</comment>
<gene>
    <name evidence="9" type="primary">ispE</name>
    <name evidence="12" type="ORF">BHE16_05010</name>
</gene>